<dbReference type="SUPFAM" id="SSF48371">
    <property type="entry name" value="ARM repeat"/>
    <property type="match status" value="1"/>
</dbReference>
<comment type="caution">
    <text evidence="3">The sequence shown here is derived from an EMBL/GenBank/DDBJ whole genome shotgun (WGS) entry which is preliminary data.</text>
</comment>
<sequence length="359" mass="39904">MNIFDEIPSFVLLTVLSVNTLIICFYSPPISPTKPPSPSHPASPTKQYSPSPSASSTESPPLKKHEREIKKLRKDVDNIKEGLRVSYTSLVSPLYRSILIKGVASAAFWHGEGLYAADVVLSAGQLTFLNAELENRKPGLAHILSEAKKICKDHPLPGVLKATFRTSELDFLNRHPSILSCPIIIGNPPAHEPLTAANLATMHKKWRVTAHHRDQAAHEMSAQQIADYLRAIDKFQDQEGEKEKDFGLLRKYYRFLFGFEYNKIDSQPIWAQDQLLANLSGSLDTLAGLNEEEEDTNAGEGGDANGKHKGGEDEDEENDQDDEDDEDDDEDDGDSDDEEDSDDSDDEEDSDDLAEELEI</sequence>
<evidence type="ECO:0000256" key="2">
    <source>
        <dbReference type="SAM" id="Phobius"/>
    </source>
</evidence>
<dbReference type="Proteomes" id="UP001219525">
    <property type="component" value="Unassembled WGS sequence"/>
</dbReference>
<keyword evidence="4" id="KW-1185">Reference proteome</keyword>
<protein>
    <submittedName>
        <fullName evidence="3">Uncharacterized protein</fullName>
    </submittedName>
</protein>
<evidence type="ECO:0000313" key="3">
    <source>
        <dbReference type="EMBL" id="KAJ7227335.1"/>
    </source>
</evidence>
<gene>
    <name evidence="3" type="ORF">GGX14DRAFT_419075</name>
</gene>
<reference evidence="3" key="1">
    <citation type="submission" date="2023-03" db="EMBL/GenBank/DDBJ databases">
        <title>Massive genome expansion in bonnet fungi (Mycena s.s.) driven by repeated elements and novel gene families across ecological guilds.</title>
        <authorList>
            <consortium name="Lawrence Berkeley National Laboratory"/>
            <person name="Harder C.B."/>
            <person name="Miyauchi S."/>
            <person name="Viragh M."/>
            <person name="Kuo A."/>
            <person name="Thoen E."/>
            <person name="Andreopoulos B."/>
            <person name="Lu D."/>
            <person name="Skrede I."/>
            <person name="Drula E."/>
            <person name="Henrissat B."/>
            <person name="Morin E."/>
            <person name="Kohler A."/>
            <person name="Barry K."/>
            <person name="LaButti K."/>
            <person name="Morin E."/>
            <person name="Salamov A."/>
            <person name="Lipzen A."/>
            <person name="Mereny Z."/>
            <person name="Hegedus B."/>
            <person name="Baldrian P."/>
            <person name="Stursova M."/>
            <person name="Weitz H."/>
            <person name="Taylor A."/>
            <person name="Grigoriev I.V."/>
            <person name="Nagy L.G."/>
            <person name="Martin F."/>
            <person name="Kauserud H."/>
        </authorList>
    </citation>
    <scope>NUCLEOTIDE SEQUENCE</scope>
    <source>
        <strain evidence="3">9144</strain>
    </source>
</reference>
<dbReference type="EMBL" id="JARJCW010000003">
    <property type="protein sequence ID" value="KAJ7227335.1"/>
    <property type="molecule type" value="Genomic_DNA"/>
</dbReference>
<proteinExistence type="predicted"/>
<keyword evidence="2" id="KW-1133">Transmembrane helix</keyword>
<organism evidence="3 4">
    <name type="scientific">Mycena pura</name>
    <dbReference type="NCBI Taxonomy" id="153505"/>
    <lineage>
        <taxon>Eukaryota</taxon>
        <taxon>Fungi</taxon>
        <taxon>Dikarya</taxon>
        <taxon>Basidiomycota</taxon>
        <taxon>Agaricomycotina</taxon>
        <taxon>Agaricomycetes</taxon>
        <taxon>Agaricomycetidae</taxon>
        <taxon>Agaricales</taxon>
        <taxon>Marasmiineae</taxon>
        <taxon>Mycenaceae</taxon>
        <taxon>Mycena</taxon>
    </lineage>
</organism>
<feature type="compositionally biased region" description="Acidic residues" evidence="1">
    <location>
        <begin position="312"/>
        <end position="359"/>
    </location>
</feature>
<evidence type="ECO:0000256" key="1">
    <source>
        <dbReference type="SAM" id="MobiDB-lite"/>
    </source>
</evidence>
<keyword evidence="2" id="KW-0472">Membrane</keyword>
<dbReference type="InterPro" id="IPR016024">
    <property type="entry name" value="ARM-type_fold"/>
</dbReference>
<feature type="region of interest" description="Disordered" evidence="1">
    <location>
        <begin position="34"/>
        <end position="66"/>
    </location>
</feature>
<feature type="transmembrane region" description="Helical" evidence="2">
    <location>
        <begin position="7"/>
        <end position="28"/>
    </location>
</feature>
<feature type="non-terminal residue" evidence="3">
    <location>
        <position position="359"/>
    </location>
</feature>
<accession>A0AAD6YRQ7</accession>
<dbReference type="AlphaFoldDB" id="A0AAD6YRQ7"/>
<name>A0AAD6YRQ7_9AGAR</name>
<evidence type="ECO:0000313" key="4">
    <source>
        <dbReference type="Proteomes" id="UP001219525"/>
    </source>
</evidence>
<feature type="compositionally biased region" description="Low complexity" evidence="1">
    <location>
        <begin position="42"/>
        <end position="60"/>
    </location>
</feature>
<keyword evidence="2" id="KW-0812">Transmembrane</keyword>
<feature type="region of interest" description="Disordered" evidence="1">
    <location>
        <begin position="292"/>
        <end position="359"/>
    </location>
</feature>